<feature type="compositionally biased region" description="Polar residues" evidence="1">
    <location>
        <begin position="142"/>
        <end position="158"/>
    </location>
</feature>
<feature type="compositionally biased region" description="Low complexity" evidence="1">
    <location>
        <begin position="106"/>
        <end position="124"/>
    </location>
</feature>
<proteinExistence type="predicted"/>
<accession>A0ABR1WUA4</accession>
<reference evidence="2 3" key="1">
    <citation type="submission" date="2023-01" db="EMBL/GenBank/DDBJ databases">
        <title>Analysis of 21 Apiospora genomes using comparative genomics revels a genus with tremendous synthesis potential of carbohydrate active enzymes and secondary metabolites.</title>
        <authorList>
            <person name="Sorensen T."/>
        </authorList>
    </citation>
    <scope>NUCLEOTIDE SEQUENCE [LARGE SCALE GENOMIC DNA]</scope>
    <source>
        <strain evidence="2 3">CBS 135458</strain>
    </source>
</reference>
<feature type="compositionally biased region" description="Basic and acidic residues" evidence="1">
    <location>
        <begin position="20"/>
        <end position="41"/>
    </location>
</feature>
<dbReference type="GeneID" id="92086145"/>
<evidence type="ECO:0000313" key="3">
    <source>
        <dbReference type="Proteomes" id="UP001480595"/>
    </source>
</evidence>
<organism evidence="2 3">
    <name type="scientific">Apiospora phragmitis</name>
    <dbReference type="NCBI Taxonomy" id="2905665"/>
    <lineage>
        <taxon>Eukaryota</taxon>
        <taxon>Fungi</taxon>
        <taxon>Dikarya</taxon>
        <taxon>Ascomycota</taxon>
        <taxon>Pezizomycotina</taxon>
        <taxon>Sordariomycetes</taxon>
        <taxon>Xylariomycetidae</taxon>
        <taxon>Amphisphaeriales</taxon>
        <taxon>Apiosporaceae</taxon>
        <taxon>Apiospora</taxon>
    </lineage>
</organism>
<feature type="compositionally biased region" description="Basic residues" evidence="1">
    <location>
        <begin position="258"/>
        <end position="267"/>
    </location>
</feature>
<feature type="compositionally biased region" description="Basic and acidic residues" evidence="1">
    <location>
        <begin position="1"/>
        <end position="11"/>
    </location>
</feature>
<dbReference type="RefSeq" id="XP_066721223.1">
    <property type="nucleotide sequence ID" value="XM_066853082.1"/>
</dbReference>
<feature type="region of interest" description="Disordered" evidence="1">
    <location>
        <begin position="1"/>
        <end position="45"/>
    </location>
</feature>
<evidence type="ECO:0000256" key="1">
    <source>
        <dbReference type="SAM" id="MobiDB-lite"/>
    </source>
</evidence>
<comment type="caution">
    <text evidence="2">The sequence shown here is derived from an EMBL/GenBank/DDBJ whole genome shotgun (WGS) entry which is preliminary data.</text>
</comment>
<gene>
    <name evidence="2" type="ORF">PG994_001673</name>
</gene>
<sequence length="326" mass="36424">MPPEKRSDNAGRDGPASGKGKGENWKEKIERQSRAIDKEMGYDEVTPENASEWLNARMNRIAQESHVRSEQGWPQLQAGLDFQRKMSRGVLPGSKETAQPSSDLFAPRSTRQTTSTRAAAQRQPSPEQDDKAEPLIGPEQLPQGSLSTAKQQNHRPSITTPPPPQVKAKPSRVPESLHQGFSSPEKQQKPYLSMMPPPPPQVKAKQSRVPESLHQGFSSPEKQQKPHQSMMPLPPPPQAKGDDKPDEADIQSAYRPGQRPRTKRRHLAPQSKEEVFSQQDDSYDQQAQSRKRTRANPLETNLGPNWDFHLVDGSRPTKARGNGYAI</sequence>
<keyword evidence="3" id="KW-1185">Reference proteome</keyword>
<name>A0ABR1WUA4_9PEZI</name>
<dbReference type="Proteomes" id="UP001480595">
    <property type="component" value="Unassembled WGS sequence"/>
</dbReference>
<feature type="compositionally biased region" description="Low complexity" evidence="1">
    <location>
        <begin position="277"/>
        <end position="288"/>
    </location>
</feature>
<protein>
    <submittedName>
        <fullName evidence="2">Uncharacterized protein</fullName>
    </submittedName>
</protein>
<feature type="region of interest" description="Disordered" evidence="1">
    <location>
        <begin position="78"/>
        <end position="326"/>
    </location>
</feature>
<evidence type="ECO:0000313" key="2">
    <source>
        <dbReference type="EMBL" id="KAK8086699.1"/>
    </source>
</evidence>
<dbReference type="EMBL" id="JAQQWL010000002">
    <property type="protein sequence ID" value="KAK8086699.1"/>
    <property type="molecule type" value="Genomic_DNA"/>
</dbReference>